<dbReference type="EMBL" id="KE127368">
    <property type="protein sequence ID" value="EPB65691.1"/>
    <property type="molecule type" value="Genomic_DNA"/>
</dbReference>
<keyword evidence="1" id="KW-0378">Hydrolase</keyword>
<dbReference type="InterPro" id="IPR049730">
    <property type="entry name" value="SNF2/RAD54-like_C"/>
</dbReference>
<name>A0A0D6L7X8_9BILA</name>
<feature type="domain" description="Helicase C-terminal" evidence="4">
    <location>
        <begin position="56"/>
        <end position="130"/>
    </location>
</feature>
<evidence type="ECO:0000256" key="2">
    <source>
        <dbReference type="SAM" id="MobiDB-lite"/>
    </source>
</evidence>
<evidence type="ECO:0000256" key="1">
    <source>
        <dbReference type="ARBA" id="ARBA00022801"/>
    </source>
</evidence>
<keyword evidence="6" id="KW-1185">Reference proteome</keyword>
<dbReference type="Pfam" id="PF00271">
    <property type="entry name" value="Helicase_C"/>
    <property type="match status" value="1"/>
</dbReference>
<dbReference type="InterPro" id="IPR001650">
    <property type="entry name" value="Helicase_C-like"/>
</dbReference>
<dbReference type="GO" id="GO:0017025">
    <property type="term" value="F:TBP-class protein binding"/>
    <property type="evidence" value="ECO:0007669"/>
    <property type="project" value="InterPro"/>
</dbReference>
<dbReference type="InterPro" id="IPR027417">
    <property type="entry name" value="P-loop_NTPase"/>
</dbReference>
<sequence length="204" mass="22379">MLEKSLTYLFLFFQLASASSGKMAALGQLLNECGIGVAVENEDPEDEDPLSSIPVEMPHRALIFCQWKSSVQLVSGALSRGDFGAPISHLILDGSVAPSDRQSIVDRFNTDHLIDVLVLTTHALIGADNRSLQTMATDELMSMFILDGEQPSKENGGPEAKKKRKSASAADTSSVEDRWNLAELWDESQYEQQFDVSQFIKDAV</sequence>
<dbReference type="PANTHER" id="PTHR36498">
    <property type="entry name" value="TATA-BINDING PROTEIN-ASSOCIATED FACTOR 172"/>
    <property type="match status" value="1"/>
</dbReference>
<feature type="region of interest" description="Disordered" evidence="2">
    <location>
        <begin position="148"/>
        <end position="175"/>
    </location>
</feature>
<dbReference type="Gene3D" id="3.40.50.300">
    <property type="entry name" value="P-loop containing nucleotide triphosphate hydrolases"/>
    <property type="match status" value="1"/>
</dbReference>
<dbReference type="GO" id="GO:0003677">
    <property type="term" value="F:DNA binding"/>
    <property type="evidence" value="ECO:0007669"/>
    <property type="project" value="InterPro"/>
</dbReference>
<dbReference type="InterPro" id="IPR044972">
    <property type="entry name" value="Mot1"/>
</dbReference>
<evidence type="ECO:0000313" key="6">
    <source>
        <dbReference type="Proteomes" id="UP000054495"/>
    </source>
</evidence>
<feature type="signal peptide" evidence="3">
    <location>
        <begin position="1"/>
        <end position="18"/>
    </location>
</feature>
<evidence type="ECO:0000256" key="3">
    <source>
        <dbReference type="SAM" id="SignalP"/>
    </source>
</evidence>
<dbReference type="Proteomes" id="UP000054495">
    <property type="component" value="Unassembled WGS sequence"/>
</dbReference>
<feature type="chain" id="PRO_5002306749" description="Helicase C-terminal domain-containing protein" evidence="3">
    <location>
        <begin position="19"/>
        <end position="204"/>
    </location>
</feature>
<dbReference type="AlphaFoldDB" id="A0A0D6L7X8"/>
<evidence type="ECO:0000313" key="5">
    <source>
        <dbReference type="EMBL" id="EPB65691.1"/>
    </source>
</evidence>
<keyword evidence="3" id="KW-0732">Signal</keyword>
<evidence type="ECO:0000259" key="4">
    <source>
        <dbReference type="Pfam" id="PF00271"/>
    </source>
</evidence>
<proteinExistence type="predicted"/>
<dbReference type="GO" id="GO:0016887">
    <property type="term" value="F:ATP hydrolysis activity"/>
    <property type="evidence" value="ECO:0007669"/>
    <property type="project" value="InterPro"/>
</dbReference>
<organism evidence="5 6">
    <name type="scientific">Ancylostoma ceylanicum</name>
    <dbReference type="NCBI Taxonomy" id="53326"/>
    <lineage>
        <taxon>Eukaryota</taxon>
        <taxon>Metazoa</taxon>
        <taxon>Ecdysozoa</taxon>
        <taxon>Nematoda</taxon>
        <taxon>Chromadorea</taxon>
        <taxon>Rhabditida</taxon>
        <taxon>Rhabditina</taxon>
        <taxon>Rhabditomorpha</taxon>
        <taxon>Strongyloidea</taxon>
        <taxon>Ancylostomatidae</taxon>
        <taxon>Ancylostomatinae</taxon>
        <taxon>Ancylostoma</taxon>
    </lineage>
</organism>
<dbReference type="CDD" id="cd18793">
    <property type="entry name" value="SF2_C_SNF"/>
    <property type="match status" value="1"/>
</dbReference>
<reference evidence="5 6" key="1">
    <citation type="submission" date="2013-05" db="EMBL/GenBank/DDBJ databases">
        <title>Draft genome of the parasitic nematode Anyclostoma ceylanicum.</title>
        <authorList>
            <person name="Mitreva M."/>
        </authorList>
    </citation>
    <scope>NUCLEOTIDE SEQUENCE [LARGE SCALE GENOMIC DNA]</scope>
</reference>
<dbReference type="PANTHER" id="PTHR36498:SF1">
    <property type="entry name" value="TATA-BINDING PROTEIN-ASSOCIATED FACTOR 172"/>
    <property type="match status" value="1"/>
</dbReference>
<gene>
    <name evidence="5" type="ORF">ANCCEY_15242</name>
</gene>
<accession>A0A0D6L7X8</accession>
<protein>
    <recommendedName>
        <fullName evidence="4">Helicase C-terminal domain-containing protein</fullName>
    </recommendedName>
</protein>
<dbReference type="SUPFAM" id="SSF52540">
    <property type="entry name" value="P-loop containing nucleoside triphosphate hydrolases"/>
    <property type="match status" value="1"/>
</dbReference>